<comment type="caution">
    <text evidence="1">The sequence shown here is derived from an EMBL/GenBank/DDBJ whole genome shotgun (WGS) entry which is preliminary data.</text>
</comment>
<evidence type="ECO:0000313" key="2">
    <source>
        <dbReference type="Proteomes" id="UP000298284"/>
    </source>
</evidence>
<dbReference type="OrthoDB" id="892694at2"/>
<sequence>MKRIIILLVLAGLAVAGYLYYRSLSTGPTYSLMQAAKATQSHNMAEFERYVDVKSVAGNMIDQLVEQSEVLDNFVPRSFALRTTLPLLKPQLTEAARKEVQRYIETGSIEASGQAQAGGILQMPVLGVVGAVAGPGSQFKGIKYTREQGDQAIIGLEVSQPRYDTTLVIDVKMRQQGDHWQATEIANAGALVKSIARLEKQRLHTRN</sequence>
<dbReference type="RefSeq" id="WP_135532668.1">
    <property type="nucleotide sequence ID" value="NZ_SRKZ01000007.1"/>
</dbReference>
<proteinExistence type="predicted"/>
<name>A0A4Z0MFJ1_9BACT</name>
<organism evidence="1 2">
    <name type="scientific">Hymenobacter wooponensis</name>
    <dbReference type="NCBI Taxonomy" id="1525360"/>
    <lineage>
        <taxon>Bacteria</taxon>
        <taxon>Pseudomonadati</taxon>
        <taxon>Bacteroidota</taxon>
        <taxon>Cytophagia</taxon>
        <taxon>Cytophagales</taxon>
        <taxon>Hymenobacteraceae</taxon>
        <taxon>Hymenobacter</taxon>
    </lineage>
</organism>
<protein>
    <submittedName>
        <fullName evidence="1">DUF2939 domain-containing protein</fullName>
    </submittedName>
</protein>
<dbReference type="EMBL" id="SRKZ01000007">
    <property type="protein sequence ID" value="TGD77995.1"/>
    <property type="molecule type" value="Genomic_DNA"/>
</dbReference>
<keyword evidence="2" id="KW-1185">Reference proteome</keyword>
<evidence type="ECO:0000313" key="1">
    <source>
        <dbReference type="EMBL" id="TGD77995.1"/>
    </source>
</evidence>
<dbReference type="Proteomes" id="UP000298284">
    <property type="component" value="Unassembled WGS sequence"/>
</dbReference>
<accession>A0A4Z0MFJ1</accession>
<dbReference type="AlphaFoldDB" id="A0A4Z0MFJ1"/>
<reference evidence="1 2" key="1">
    <citation type="submission" date="2019-04" db="EMBL/GenBank/DDBJ databases">
        <authorList>
            <person name="Feng G."/>
            <person name="Zhang J."/>
            <person name="Zhu H."/>
        </authorList>
    </citation>
    <scope>NUCLEOTIDE SEQUENCE [LARGE SCALE GENOMIC DNA]</scope>
    <source>
        <strain evidence="1 2">JCM 19491</strain>
    </source>
</reference>
<gene>
    <name evidence="1" type="ORF">EU557_22165</name>
</gene>